<reference evidence="10" key="1">
    <citation type="journal article" date="2011" name="Proc. Natl. Acad. Sci. U.S.A.">
        <title>Obligate biotrophy features unraveled by the genomic analysis of rust fungi.</title>
        <authorList>
            <person name="Duplessis S."/>
            <person name="Cuomo C.A."/>
            <person name="Lin Y.-C."/>
            <person name="Aerts A."/>
            <person name="Tisserant E."/>
            <person name="Veneault-Fourrey C."/>
            <person name="Joly D.L."/>
            <person name="Hacquard S."/>
            <person name="Amselem J."/>
            <person name="Cantarel B.L."/>
            <person name="Chiu R."/>
            <person name="Coutinho P.M."/>
            <person name="Feau N."/>
            <person name="Field M."/>
            <person name="Frey P."/>
            <person name="Gelhaye E."/>
            <person name="Goldberg J."/>
            <person name="Grabherr M.G."/>
            <person name="Kodira C.D."/>
            <person name="Kohler A."/>
            <person name="Kuees U."/>
            <person name="Lindquist E.A."/>
            <person name="Lucas S.M."/>
            <person name="Mago R."/>
            <person name="Mauceli E."/>
            <person name="Morin E."/>
            <person name="Murat C."/>
            <person name="Pangilinan J.L."/>
            <person name="Park R."/>
            <person name="Pearson M."/>
            <person name="Quesneville H."/>
            <person name="Rouhier N."/>
            <person name="Sakthikumar S."/>
            <person name="Salamov A.A."/>
            <person name="Schmutz J."/>
            <person name="Selles B."/>
            <person name="Shapiro H."/>
            <person name="Tanguay P."/>
            <person name="Tuskan G.A."/>
            <person name="Henrissat B."/>
            <person name="Van de Peer Y."/>
            <person name="Rouze P."/>
            <person name="Ellis J.G."/>
            <person name="Dodds P.N."/>
            <person name="Schein J.E."/>
            <person name="Zhong S."/>
            <person name="Hamelin R.C."/>
            <person name="Grigoriev I.V."/>
            <person name="Szabo L.J."/>
            <person name="Martin F."/>
        </authorList>
    </citation>
    <scope>NUCLEOTIDE SEQUENCE [LARGE SCALE GENOMIC DNA]</scope>
    <source>
        <strain evidence="10">98AG31 / pathotype 3-4-7</strain>
    </source>
</reference>
<evidence type="ECO:0000259" key="7">
    <source>
        <dbReference type="Pfam" id="PF04129"/>
    </source>
</evidence>
<dbReference type="STRING" id="747676.F4RYN8"/>
<comment type="similarity">
    <text evidence="2">Belongs to the VPS52 family.</text>
</comment>
<dbReference type="HOGENOM" id="CLU_349541_0_0_1"/>
<feature type="compositionally biased region" description="Basic and acidic residues" evidence="6">
    <location>
        <begin position="605"/>
        <end position="618"/>
    </location>
</feature>
<evidence type="ECO:0000256" key="2">
    <source>
        <dbReference type="ARBA" id="ARBA00008180"/>
    </source>
</evidence>
<feature type="domain" description="Vps52 C-terminal" evidence="8">
    <location>
        <begin position="477"/>
        <end position="584"/>
    </location>
</feature>
<dbReference type="GO" id="GO:0005829">
    <property type="term" value="C:cytosol"/>
    <property type="evidence" value="ECO:0007669"/>
    <property type="project" value="GOC"/>
</dbReference>
<evidence type="ECO:0000259" key="8">
    <source>
        <dbReference type="Pfam" id="PF20655"/>
    </source>
</evidence>
<dbReference type="InterPro" id="IPR048319">
    <property type="entry name" value="Vps52_CC"/>
</dbReference>
<evidence type="ECO:0000313" key="10">
    <source>
        <dbReference type="Proteomes" id="UP000001072"/>
    </source>
</evidence>
<dbReference type="Proteomes" id="UP000001072">
    <property type="component" value="Unassembled WGS sequence"/>
</dbReference>
<dbReference type="GO" id="GO:0019905">
    <property type="term" value="F:syntaxin binding"/>
    <property type="evidence" value="ECO:0007669"/>
    <property type="project" value="TreeGrafter"/>
</dbReference>
<evidence type="ECO:0000256" key="4">
    <source>
        <dbReference type="ARBA" id="ARBA00022927"/>
    </source>
</evidence>
<dbReference type="AlphaFoldDB" id="F4RYN8"/>
<feature type="domain" description="Vps52 C-terminal" evidence="8">
    <location>
        <begin position="358"/>
        <end position="407"/>
    </location>
</feature>
<dbReference type="OrthoDB" id="19482at2759"/>
<keyword evidence="10" id="KW-1185">Reference proteome</keyword>
<dbReference type="eggNOG" id="KOG1961">
    <property type="taxonomic scope" value="Eukaryota"/>
</dbReference>
<dbReference type="GO" id="GO:0032456">
    <property type="term" value="P:endocytic recycling"/>
    <property type="evidence" value="ECO:0007669"/>
    <property type="project" value="TreeGrafter"/>
</dbReference>
<dbReference type="FunCoup" id="F4RYN8">
    <property type="interactions" value="467"/>
</dbReference>
<dbReference type="EMBL" id="GL883130">
    <property type="protein sequence ID" value="EGG02504.1"/>
    <property type="molecule type" value="Genomic_DNA"/>
</dbReference>
<keyword evidence="5" id="KW-0333">Golgi apparatus</keyword>
<dbReference type="RefSeq" id="XP_007414193.1">
    <property type="nucleotide sequence ID" value="XM_007414131.1"/>
</dbReference>
<dbReference type="InParanoid" id="F4RYN8"/>
<protein>
    <submittedName>
        <fullName evidence="9">Uncharacterized protein</fullName>
    </submittedName>
</protein>
<dbReference type="VEuPathDB" id="FungiDB:MELLADRAFT_117551"/>
<comment type="subcellular location">
    <subcellularLocation>
        <location evidence="1">Golgi apparatus</location>
        <location evidence="1">trans-Golgi network</location>
    </subcellularLocation>
</comment>
<dbReference type="InterPro" id="IPR048361">
    <property type="entry name" value="Vps52_C"/>
</dbReference>
<name>F4RYN8_MELLP</name>
<organism evidence="10">
    <name type="scientific">Melampsora larici-populina (strain 98AG31 / pathotype 3-4-7)</name>
    <name type="common">Poplar leaf rust fungus</name>
    <dbReference type="NCBI Taxonomy" id="747676"/>
    <lineage>
        <taxon>Eukaryota</taxon>
        <taxon>Fungi</taxon>
        <taxon>Dikarya</taxon>
        <taxon>Basidiomycota</taxon>
        <taxon>Pucciniomycotina</taxon>
        <taxon>Pucciniomycetes</taxon>
        <taxon>Pucciniales</taxon>
        <taxon>Melampsoraceae</taxon>
        <taxon>Melampsora</taxon>
    </lineage>
</organism>
<accession>F4RYN8</accession>
<dbReference type="Pfam" id="PF20655">
    <property type="entry name" value="Vps52_C"/>
    <property type="match status" value="2"/>
</dbReference>
<feature type="region of interest" description="Disordered" evidence="6">
    <location>
        <begin position="598"/>
        <end position="618"/>
    </location>
</feature>
<dbReference type="PANTHER" id="PTHR14190">
    <property type="entry name" value="SUPPRESSOR OF ACTIN MUTATIONS 2/VACUOLAR PROTEIN SORTING 52"/>
    <property type="match status" value="1"/>
</dbReference>
<evidence type="ECO:0000256" key="6">
    <source>
        <dbReference type="SAM" id="MobiDB-lite"/>
    </source>
</evidence>
<proteinExistence type="inferred from homology"/>
<evidence type="ECO:0000256" key="3">
    <source>
        <dbReference type="ARBA" id="ARBA00022448"/>
    </source>
</evidence>
<keyword evidence="3" id="KW-0813">Transport</keyword>
<evidence type="ECO:0000256" key="5">
    <source>
        <dbReference type="ARBA" id="ARBA00023034"/>
    </source>
</evidence>
<evidence type="ECO:0000313" key="9">
    <source>
        <dbReference type="EMBL" id="EGG02504.1"/>
    </source>
</evidence>
<feature type="domain" description="Vps52 coiled-coil" evidence="7">
    <location>
        <begin position="114"/>
        <end position="281"/>
    </location>
</feature>
<gene>
    <name evidence="9" type="ORF">MELLADRAFT_117551</name>
</gene>
<dbReference type="GO" id="GO:0000938">
    <property type="term" value="C:GARP complex"/>
    <property type="evidence" value="ECO:0007669"/>
    <property type="project" value="TreeGrafter"/>
</dbReference>
<dbReference type="GO" id="GO:0042147">
    <property type="term" value="P:retrograde transport, endosome to Golgi"/>
    <property type="evidence" value="ECO:0007669"/>
    <property type="project" value="TreeGrafter"/>
</dbReference>
<dbReference type="KEGG" id="mlr:MELLADRAFT_117551"/>
<feature type="region of interest" description="Disordered" evidence="6">
    <location>
        <begin position="409"/>
        <end position="459"/>
    </location>
</feature>
<evidence type="ECO:0000256" key="1">
    <source>
        <dbReference type="ARBA" id="ARBA00004601"/>
    </source>
</evidence>
<dbReference type="Pfam" id="PF04129">
    <property type="entry name" value="Vps52_CC"/>
    <property type="match status" value="1"/>
</dbReference>
<dbReference type="PANTHER" id="PTHR14190:SF7">
    <property type="entry name" value="VACUOLAR PROTEIN SORTING-ASSOCIATED PROTEIN 52 HOMOLOG"/>
    <property type="match status" value="1"/>
</dbReference>
<dbReference type="GO" id="GO:0015031">
    <property type="term" value="P:protein transport"/>
    <property type="evidence" value="ECO:0007669"/>
    <property type="project" value="UniProtKB-KW"/>
</dbReference>
<keyword evidence="4" id="KW-0653">Protein transport</keyword>
<dbReference type="GeneID" id="18926041"/>
<dbReference type="InterPro" id="IPR007258">
    <property type="entry name" value="Vps52"/>
</dbReference>
<feature type="compositionally biased region" description="Polar residues" evidence="6">
    <location>
        <begin position="409"/>
        <end position="431"/>
    </location>
</feature>
<sequence length="690" mass="79017">MTNPTNQLDHQLLKNLDDRQQENNDQDNETNKKVKSILKTLEIEQIDQESIIKKILESYQSTGINSDSECYSTLASQVSIHDQLSNYLDLNLYQYLHHPDHSVKSDAELDSNQSNQFLHLRSHLQSSQDTLKSLTDFLNLFQSDLSTVSSSIADLQARSKLLETRLDARRSSLNILTPYISQTIIPPDLINLIVESNPSSKWFQPISLLEFHLSKIRSSTTTTKENHPTLMIVDKLCLLAAFKIRTFFLNALKPFRTSISTNLQITQASVFLKHRSLFGFLQRCAARTAHEVQKAYLGTIRWYLETGLRRYVRALDKIRARGWIKLGAIGVISPGFQSTTLPLPDSIIHQAFIEGPDIILAYMADPNDFKQSPEALFRSLSLVVIDNIGVEYQFVKNFFGLPLPQQDQNQEQEVGSFQTRLNSRSRASSISHPVPARRGSSITPHQPHHPRPPPSIISSFTDSEFNGSLDSDHQPALDHVWKQIVAPVLEYHKTFTTKILESSIDTTSLYAMIKLNERLIKSVSKSNQNPIENHLISLKLSIWPFFQTSLNLEKESIKKLIGSKNFDGLMKIGKKYGRFVFILVGVCDQVILETQGGEEEGEMGEVGKKEKEEEEQRKEEEQKVFRELGLIREMIDKFIEDESKVKDKKAKIEKFYHEILDEILSHSFSHFYLQGELAHWKEMLRRIQNL</sequence>
<dbReference type="GO" id="GO:0006896">
    <property type="term" value="P:Golgi to vacuole transport"/>
    <property type="evidence" value="ECO:0007669"/>
    <property type="project" value="TreeGrafter"/>
</dbReference>